<dbReference type="EMBL" id="LKHV01000018">
    <property type="protein sequence ID" value="KRG17347.1"/>
    <property type="molecule type" value="Genomic_DNA"/>
</dbReference>
<dbReference type="PANTHER" id="PTHR43281">
    <property type="entry name" value="FARNESYL DIPHOSPHATE SYNTHASE"/>
    <property type="match status" value="1"/>
</dbReference>
<dbReference type="SUPFAM" id="SSF48576">
    <property type="entry name" value="Terpenoid synthases"/>
    <property type="match status" value="1"/>
</dbReference>
<dbReference type="GO" id="GO:0008654">
    <property type="term" value="P:phospholipid biosynthetic process"/>
    <property type="evidence" value="ECO:0007669"/>
    <property type="project" value="UniProtKB-ARBA"/>
</dbReference>
<dbReference type="GO" id="GO:0004337">
    <property type="term" value="F:(2E,6E)-farnesyl diphosphate synthase activity"/>
    <property type="evidence" value="ECO:0007669"/>
    <property type="project" value="UniProtKB-EC"/>
</dbReference>
<comment type="similarity">
    <text evidence="2 7">Belongs to the FPP/GGPP synthase family.</text>
</comment>
<evidence type="ECO:0000256" key="3">
    <source>
        <dbReference type="ARBA" id="ARBA00022679"/>
    </source>
</evidence>
<evidence type="ECO:0000256" key="1">
    <source>
        <dbReference type="ARBA" id="ARBA00001946"/>
    </source>
</evidence>
<dbReference type="InterPro" id="IPR000092">
    <property type="entry name" value="Polyprenyl_synt"/>
</dbReference>
<protein>
    <submittedName>
        <fullName evidence="8">Farnesyl diphosphate synthase</fullName>
        <ecNumber evidence="8">2.5.1.10</ecNumber>
    </submittedName>
    <submittedName>
        <fullName evidence="9">Polyprenyl synthetase family protein</fullName>
    </submittedName>
</protein>
<dbReference type="PATRIC" id="fig|1590042.3.peg.2476"/>
<accession>A0A0Q9YMB8</accession>
<evidence type="ECO:0000313" key="9">
    <source>
        <dbReference type="EMBL" id="MCS5707753.1"/>
    </source>
</evidence>
<reference evidence="8" key="1">
    <citation type="submission" date="2015-09" db="EMBL/GenBank/DDBJ databases">
        <title>Draft Genome Sequences of Two Novel Amoeba-resistant Intranuclear Bacteria, Candidatus Berkiella cookevillensis and Candidatus Berkiella aquae.</title>
        <authorList>
            <person name="Mehari Y.T."/>
            <person name="Arivett B.A."/>
            <person name="Farone A.L."/>
            <person name="Gunderson J.H."/>
            <person name="Farone M.B."/>
        </authorList>
    </citation>
    <scope>NUCLEOTIDE SEQUENCE [LARGE SCALE GENOMIC DNA]</scope>
    <source>
        <strain evidence="8">CC99</strain>
    </source>
</reference>
<dbReference type="GO" id="GO:0046872">
    <property type="term" value="F:metal ion binding"/>
    <property type="evidence" value="ECO:0007669"/>
    <property type="project" value="UniProtKB-KW"/>
</dbReference>
<sequence>MKVLNVLSGSFEDKLSQVQARLPELLKSFLPPPNTVLHEAMHYACLNGGKRLRPLLVYATAEAYALPWETLDVLAVAVELIHCYSLVHDDLPAMDDDDLRRGKATCHKAFDEATAILVGDALQALAFEILSDTTKSCISPHYLLPIICTLAQAIGPQGMVLGQALDMAATARTISTQELITLHHAKTGALINACVQCSAIACGETDSNKLALLQNYGRSIGLAFQIQDDLLDVTGESYVLGKQTGMDQENQKNTFVSIFGLEHAKKHAKTLFIEATQYLETLNKPSQTLHDIAYYCVARVM</sequence>
<keyword evidence="4" id="KW-0479">Metal-binding</keyword>
<organism evidence="8">
    <name type="scientific">Candidatus Berkiella cookevillensis</name>
    <dbReference type="NCBI Taxonomy" id="437022"/>
    <lineage>
        <taxon>Bacteria</taxon>
        <taxon>Pseudomonadati</taxon>
        <taxon>Pseudomonadota</taxon>
        <taxon>Gammaproteobacteria</taxon>
        <taxon>Candidatus Berkiellales</taxon>
        <taxon>Candidatus Berkiellaceae</taxon>
        <taxon>Candidatus Berkiella</taxon>
    </lineage>
</organism>
<dbReference type="InterPro" id="IPR033749">
    <property type="entry name" value="Polyprenyl_synt_CS"/>
</dbReference>
<gene>
    <name evidence="8" type="primary">ispA</name>
    <name evidence="9" type="ORF">CC99x_002415</name>
    <name evidence="8" type="ORF">CC99x_02417</name>
</gene>
<keyword evidence="10" id="KW-1185">Reference proteome</keyword>
<comment type="caution">
    <text evidence="8">The sequence shown here is derived from an EMBL/GenBank/DDBJ whole genome shotgun (WGS) entry which is preliminary data.</text>
</comment>
<evidence type="ECO:0000256" key="7">
    <source>
        <dbReference type="RuleBase" id="RU004466"/>
    </source>
</evidence>
<dbReference type="Gene3D" id="1.10.600.10">
    <property type="entry name" value="Farnesyl Diphosphate Synthase"/>
    <property type="match status" value="1"/>
</dbReference>
<dbReference type="OrthoDB" id="9805316at2"/>
<reference evidence="9" key="2">
    <citation type="journal article" date="2016" name="Genome Announc.">
        <title>Draft Genome Sequences of Two Novel Amoeba-Resistant Intranuclear Bacteria, 'Candidatus Berkiella cookevillensis' and 'Candidatus Berkiella aquae'.</title>
        <authorList>
            <person name="Mehari Y.T."/>
            <person name="Arivett B.A."/>
            <person name="Farone A.L."/>
            <person name="Gunderson J.H."/>
            <person name="Farone M.B."/>
        </authorList>
    </citation>
    <scope>NUCLEOTIDE SEQUENCE</scope>
    <source>
        <strain evidence="9">CC99</strain>
    </source>
</reference>
<dbReference type="InterPro" id="IPR053378">
    <property type="entry name" value="Prenyl_diphosphate_synthase"/>
</dbReference>
<evidence type="ECO:0000256" key="6">
    <source>
        <dbReference type="ARBA" id="ARBA00023229"/>
    </source>
</evidence>
<dbReference type="STRING" id="437022.CC99x_02417"/>
<dbReference type="PANTHER" id="PTHR43281:SF1">
    <property type="entry name" value="FARNESYL DIPHOSPHATE SYNTHASE"/>
    <property type="match status" value="1"/>
</dbReference>
<keyword evidence="6" id="KW-0414">Isoprene biosynthesis</keyword>
<evidence type="ECO:0000256" key="4">
    <source>
        <dbReference type="ARBA" id="ARBA00022723"/>
    </source>
</evidence>
<proteinExistence type="inferred from homology"/>
<dbReference type="CDD" id="cd00685">
    <property type="entry name" value="Trans_IPPS_HT"/>
    <property type="match status" value="1"/>
</dbReference>
<keyword evidence="5" id="KW-0460">Magnesium</keyword>
<keyword evidence="3 7" id="KW-0808">Transferase</keyword>
<comment type="cofactor">
    <cofactor evidence="1">
        <name>Mg(2+)</name>
        <dbReference type="ChEBI" id="CHEBI:18420"/>
    </cofactor>
</comment>
<dbReference type="AlphaFoldDB" id="A0A0Q9YMB8"/>
<evidence type="ECO:0000313" key="8">
    <source>
        <dbReference type="EMBL" id="KRG17347.1"/>
    </source>
</evidence>
<dbReference type="RefSeq" id="WP_057625503.1">
    <property type="nucleotide sequence ID" value="NZ_LKHV02000001.1"/>
</dbReference>
<dbReference type="EMBL" id="LKHV02000001">
    <property type="protein sequence ID" value="MCS5707753.1"/>
    <property type="molecule type" value="Genomic_DNA"/>
</dbReference>
<dbReference type="Proteomes" id="UP000051494">
    <property type="component" value="Unassembled WGS sequence"/>
</dbReference>
<dbReference type="SFLD" id="SFLDG01017">
    <property type="entry name" value="Polyprenyl_Transferase_Like"/>
    <property type="match status" value="1"/>
</dbReference>
<evidence type="ECO:0000256" key="5">
    <source>
        <dbReference type="ARBA" id="ARBA00022842"/>
    </source>
</evidence>
<name>A0A0Q9YMB8_9GAMM</name>
<dbReference type="GO" id="GO:0016114">
    <property type="term" value="P:terpenoid biosynthetic process"/>
    <property type="evidence" value="ECO:0007669"/>
    <property type="project" value="UniProtKB-ARBA"/>
</dbReference>
<dbReference type="NCBIfam" id="NF045485">
    <property type="entry name" value="FPPsyn"/>
    <property type="match status" value="1"/>
</dbReference>
<dbReference type="InterPro" id="IPR008949">
    <property type="entry name" value="Isoprenoid_synthase_dom_sf"/>
</dbReference>
<dbReference type="SFLD" id="SFLDS00005">
    <property type="entry name" value="Isoprenoid_Synthase_Type_I"/>
    <property type="match status" value="1"/>
</dbReference>
<dbReference type="EC" id="2.5.1.10" evidence="8"/>
<dbReference type="GO" id="GO:0005737">
    <property type="term" value="C:cytoplasm"/>
    <property type="evidence" value="ECO:0007669"/>
    <property type="project" value="UniProtKB-ARBA"/>
</dbReference>
<dbReference type="PROSITE" id="PS00444">
    <property type="entry name" value="POLYPRENYL_SYNTHASE_2"/>
    <property type="match status" value="1"/>
</dbReference>
<dbReference type="Pfam" id="PF00348">
    <property type="entry name" value="polyprenyl_synt"/>
    <property type="match status" value="1"/>
</dbReference>
<dbReference type="PROSITE" id="PS00723">
    <property type="entry name" value="POLYPRENYL_SYNTHASE_1"/>
    <property type="match status" value="1"/>
</dbReference>
<dbReference type="FunFam" id="1.10.600.10:FF:000001">
    <property type="entry name" value="Geranylgeranyl diphosphate synthase"/>
    <property type="match status" value="1"/>
</dbReference>
<evidence type="ECO:0000256" key="2">
    <source>
        <dbReference type="ARBA" id="ARBA00006706"/>
    </source>
</evidence>
<reference evidence="9" key="3">
    <citation type="submission" date="2021-06" db="EMBL/GenBank/DDBJ databases">
        <title>Genomic Description and Analysis of Intracellular Bacteria, Candidatus Berkiella cookevillensis and Candidatus Berkiella aquae.</title>
        <authorList>
            <person name="Kidane D.T."/>
            <person name="Mehari Y.T."/>
            <person name="Rice F.C."/>
            <person name="Arivett B.A."/>
            <person name="Farone A.L."/>
            <person name="Berk S.G."/>
            <person name="Farone M.B."/>
        </authorList>
    </citation>
    <scope>NUCLEOTIDE SEQUENCE</scope>
    <source>
        <strain evidence="9">CC99</strain>
    </source>
</reference>
<evidence type="ECO:0000313" key="10">
    <source>
        <dbReference type="Proteomes" id="UP000051494"/>
    </source>
</evidence>